<protein>
    <recommendedName>
        <fullName evidence="3">Tetratricopeptide repeat protein</fullName>
    </recommendedName>
</protein>
<evidence type="ECO:0000313" key="2">
    <source>
        <dbReference type="Proteomes" id="UP000309128"/>
    </source>
</evidence>
<dbReference type="RefSeq" id="WP_138672682.1">
    <property type="nucleotide sequence ID" value="NZ_VCKY01000246.1"/>
</dbReference>
<evidence type="ECO:0008006" key="3">
    <source>
        <dbReference type="Google" id="ProtNLM"/>
    </source>
</evidence>
<proteinExistence type="predicted"/>
<comment type="caution">
    <text evidence="1">The sequence shown here is derived from an EMBL/GenBank/DDBJ whole genome shotgun (WGS) entry which is preliminary data.</text>
</comment>
<keyword evidence="2" id="KW-1185">Reference proteome</keyword>
<organism evidence="1 2">
    <name type="scientific">Nonomuraea turkmeniaca</name>
    <dbReference type="NCBI Taxonomy" id="103838"/>
    <lineage>
        <taxon>Bacteria</taxon>
        <taxon>Bacillati</taxon>
        <taxon>Actinomycetota</taxon>
        <taxon>Actinomycetes</taxon>
        <taxon>Streptosporangiales</taxon>
        <taxon>Streptosporangiaceae</taxon>
        <taxon>Nonomuraea</taxon>
    </lineage>
</organism>
<dbReference type="AlphaFoldDB" id="A0A5S4EZY4"/>
<dbReference type="OrthoDB" id="56388at2"/>
<dbReference type="Proteomes" id="UP000309128">
    <property type="component" value="Unassembled WGS sequence"/>
</dbReference>
<sequence>MTDDIQSLLNEAGGMPYGEPRSVLIERALREAEARGERDLAFQARLELTKAYQFGGEPAKSFTTFSRCLADYDADPGRVGEYQRWLLLWQFKWIMSDMRKFPEIPLPRALGVLEDMERRYRQAGDLLHALHAERCNMAWHLGDEAGVEEWFHRWRTTPRDDLSNCQACDIGSQAFVLARLGRDEEAVAIAAPVVAGRFTCHSQPQSILSTMLPLYVRTGRLDEAAEAHRRAYRLVQGKVAYLDDFGDHMRFCALTGNETRGLEILQRELPLLERPPSPDQASSFMVGAALVLRRLEELGHGQLTVRRAGADVPVPELRAEMEAGARAIAARFDARNSNDVHSRRMEARLAAEPMIGHLPLVPYARRRGTGSPEERWRRGIATSDVRELEEAVAGFTQQGDDERAALARVDLAAAYLQADRPLDAAETAEEAVLMLAATEPAASAASAAAAERAAPVDRARRTLAGALGALGETDRALDLLREIGDAEALFAAAEQLSRADDDREAAAAYAQAAGLYERTGDLLAAAHAMRKRARSVYYASDLDPEINEAYARARKALEAAGSVPGTAAERATLAYEEATALQWLDRREEAIARCEEAIAAYRELDDQDGLHAAGDLLEVLREQDD</sequence>
<name>A0A5S4EZY4_9ACTN</name>
<dbReference type="EMBL" id="VCKY01000246">
    <property type="protein sequence ID" value="TMR09202.1"/>
    <property type="molecule type" value="Genomic_DNA"/>
</dbReference>
<gene>
    <name evidence="1" type="ORF">ETD86_44625</name>
</gene>
<evidence type="ECO:0000313" key="1">
    <source>
        <dbReference type="EMBL" id="TMR09202.1"/>
    </source>
</evidence>
<reference evidence="1 2" key="1">
    <citation type="submission" date="2019-05" db="EMBL/GenBank/DDBJ databases">
        <title>Draft genome sequence of Nonomuraea turkmeniaca DSM 43926.</title>
        <authorList>
            <person name="Saricaoglu S."/>
            <person name="Isik K."/>
        </authorList>
    </citation>
    <scope>NUCLEOTIDE SEQUENCE [LARGE SCALE GENOMIC DNA]</scope>
    <source>
        <strain evidence="1 2">DSM 43926</strain>
    </source>
</reference>
<accession>A0A5S4EZY4</accession>